<comment type="caution">
    <text evidence="9">The sequence shown here is derived from an EMBL/GenBank/DDBJ whole genome shotgun (WGS) entry which is preliminary data.</text>
</comment>
<proteinExistence type="inferred from homology"/>
<keyword evidence="6" id="KW-0325">Glycoprotein</keyword>
<keyword evidence="4" id="KW-0732">Signal</keyword>
<reference evidence="9 10" key="1">
    <citation type="submission" date="2024-05" db="EMBL/GenBank/DDBJ databases">
        <title>Culex pipiens pipiens assembly and annotation.</title>
        <authorList>
            <person name="Alout H."/>
            <person name="Durand T."/>
        </authorList>
    </citation>
    <scope>NUCLEOTIDE SEQUENCE [LARGE SCALE GENOMIC DNA]</scope>
    <source>
        <strain evidence="9">HA-2024</strain>
        <tissue evidence="9">Whole body</tissue>
    </source>
</reference>
<dbReference type="Gene3D" id="3.90.400.10">
    <property type="entry name" value="Oligo-1,6-glucosidase, Domain 2"/>
    <property type="match status" value="1"/>
</dbReference>
<dbReference type="Proteomes" id="UP001562425">
    <property type="component" value="Unassembled WGS sequence"/>
</dbReference>
<dbReference type="SUPFAM" id="SSF51445">
    <property type="entry name" value="(Trans)glycosidases"/>
    <property type="match status" value="1"/>
</dbReference>
<comment type="similarity">
    <text evidence="2">Belongs to the glycosyl hydrolase 13 family.</text>
</comment>
<keyword evidence="10" id="KW-1185">Reference proteome</keyword>
<dbReference type="InterPro" id="IPR006047">
    <property type="entry name" value="GH13_cat_dom"/>
</dbReference>
<evidence type="ECO:0000259" key="8">
    <source>
        <dbReference type="SMART" id="SM00642"/>
    </source>
</evidence>
<keyword evidence="5" id="KW-0378">Hydrolase</keyword>
<evidence type="ECO:0000256" key="3">
    <source>
        <dbReference type="ARBA" id="ARBA00012741"/>
    </source>
</evidence>
<dbReference type="AlphaFoldDB" id="A0ABD1DUE4"/>
<organism evidence="9 10">
    <name type="scientific">Culex pipiens pipiens</name>
    <name type="common">Northern house mosquito</name>
    <dbReference type="NCBI Taxonomy" id="38569"/>
    <lineage>
        <taxon>Eukaryota</taxon>
        <taxon>Metazoa</taxon>
        <taxon>Ecdysozoa</taxon>
        <taxon>Arthropoda</taxon>
        <taxon>Hexapoda</taxon>
        <taxon>Insecta</taxon>
        <taxon>Pterygota</taxon>
        <taxon>Neoptera</taxon>
        <taxon>Endopterygota</taxon>
        <taxon>Diptera</taxon>
        <taxon>Nematocera</taxon>
        <taxon>Culicoidea</taxon>
        <taxon>Culicidae</taxon>
        <taxon>Culicinae</taxon>
        <taxon>Culicini</taxon>
        <taxon>Culex</taxon>
        <taxon>Culex</taxon>
    </lineage>
</organism>
<evidence type="ECO:0000256" key="2">
    <source>
        <dbReference type="ARBA" id="ARBA00008061"/>
    </source>
</evidence>
<feature type="domain" description="Glycosyl hydrolase family 13 catalytic" evidence="8">
    <location>
        <begin position="155"/>
        <end position="506"/>
    </location>
</feature>
<sequence>MKPLDATKFANIVDWLATVIPIRCVLAAPADLESKPPFNFQLILHLDKTSKATDFKTVIDSWLDTVPIGHAPNWVIGNHDRRRVASDSKPWLPVNPNDVTINVDSEQKAVKSHLKVYEELMKLRDEDDFYSSRYGTAVLGTNTFVILMLVAQHTTNGDGIGDLRGIIEKLPYLRELGVQGFWMSPIFKSPMADFGYDISDYYDIQPEYGTMADFDALVAEAKQLGLKVILDFVPNHSSDENEWFKKSENREAGFEDFYVWHPGKPNPADPSKPLPPNNWVSFFRGSAWQWSDKRKEFYLHQFSVKQPDLNYRNPRVVDQMKDVMRFWLKRGVDGYRIDAVPTLFEVADRRTPVNDLDGPVEIANETLDMVYQWRAVLDELQKDNGGDARVMRTASYSRIDIVMKRDSSAMEIDNTIKYWMSNMPTGQVANWVMGNHDQHRVASRFGENKIDLLNMILMSLPGVAITYNGEEIGMTDVWISYNDTVDPAACNAGPDKYQYTTRDPERTPFQWDDSKDAGFSTANHTWLPMSPNYREVNVKVQQEVDGNSHLKVYKRLGYLRRNLAWMKGTLKTAVSGDVLVIFRELKGYDSMVTLANNGGGQQTVDISKMGYLPLEKFGVYRAVSLNSIHQEGEPVAVGRIVLDPFESVVISAKSNYFYYEVLNSRPNDGK</sequence>
<keyword evidence="7" id="KW-0326">Glycosidase</keyword>
<dbReference type="InterPro" id="IPR017853">
    <property type="entry name" value="GH"/>
</dbReference>
<evidence type="ECO:0000256" key="4">
    <source>
        <dbReference type="ARBA" id="ARBA00022729"/>
    </source>
</evidence>
<name>A0ABD1DUE4_CULPP</name>
<dbReference type="SMART" id="SM00642">
    <property type="entry name" value="Aamy"/>
    <property type="match status" value="1"/>
</dbReference>
<evidence type="ECO:0000313" key="10">
    <source>
        <dbReference type="Proteomes" id="UP001562425"/>
    </source>
</evidence>
<gene>
    <name evidence="9" type="ORF">pipiens_006300</name>
</gene>
<dbReference type="Gene3D" id="3.20.20.80">
    <property type="entry name" value="Glycosidases"/>
    <property type="match status" value="4"/>
</dbReference>
<dbReference type="EMBL" id="JBEHCU010003822">
    <property type="protein sequence ID" value="KAL1401954.1"/>
    <property type="molecule type" value="Genomic_DNA"/>
</dbReference>
<dbReference type="Pfam" id="PF00128">
    <property type="entry name" value="Alpha-amylase"/>
    <property type="match status" value="2"/>
</dbReference>
<protein>
    <recommendedName>
        <fullName evidence="3">alpha-glucosidase</fullName>
        <ecNumber evidence="3">3.2.1.20</ecNumber>
    </recommendedName>
</protein>
<dbReference type="PANTHER" id="PTHR10357">
    <property type="entry name" value="ALPHA-AMYLASE FAMILY MEMBER"/>
    <property type="match status" value="1"/>
</dbReference>
<dbReference type="GO" id="GO:0004558">
    <property type="term" value="F:alpha-1,4-glucosidase activity"/>
    <property type="evidence" value="ECO:0007669"/>
    <property type="project" value="UniProtKB-EC"/>
</dbReference>
<evidence type="ECO:0000256" key="1">
    <source>
        <dbReference type="ARBA" id="ARBA00001657"/>
    </source>
</evidence>
<dbReference type="FunFam" id="3.90.400.10:FF:000001">
    <property type="entry name" value="Maltase A3, isoform A"/>
    <property type="match status" value="1"/>
</dbReference>
<evidence type="ECO:0000256" key="7">
    <source>
        <dbReference type="ARBA" id="ARBA00023295"/>
    </source>
</evidence>
<dbReference type="CDD" id="cd11328">
    <property type="entry name" value="AmyAc_maltase"/>
    <property type="match status" value="1"/>
</dbReference>
<dbReference type="InterPro" id="IPR045857">
    <property type="entry name" value="O16G_dom_2"/>
</dbReference>
<dbReference type="PANTHER" id="PTHR10357:SF234">
    <property type="entry name" value="MALTASE A2-RELATED"/>
    <property type="match status" value="1"/>
</dbReference>
<evidence type="ECO:0000256" key="5">
    <source>
        <dbReference type="ARBA" id="ARBA00022801"/>
    </source>
</evidence>
<evidence type="ECO:0000313" key="9">
    <source>
        <dbReference type="EMBL" id="KAL1401954.1"/>
    </source>
</evidence>
<dbReference type="EC" id="3.2.1.20" evidence="3"/>
<comment type="catalytic activity">
    <reaction evidence="1">
        <text>Hydrolysis of terminal, non-reducing (1-&gt;4)-linked alpha-D-glucose residues with release of alpha-D-glucose.</text>
        <dbReference type="EC" id="3.2.1.20"/>
    </reaction>
</comment>
<evidence type="ECO:0000256" key="6">
    <source>
        <dbReference type="ARBA" id="ARBA00023180"/>
    </source>
</evidence>
<accession>A0ABD1DUE4</accession>